<dbReference type="Proteomes" id="UP000015106">
    <property type="component" value="Chromosome 6"/>
</dbReference>
<dbReference type="Gramene" id="TuG1812G0600001211.01.T01">
    <property type="protein sequence ID" value="TuG1812G0600001211.01.T01.cds390624"/>
    <property type="gene ID" value="TuG1812G0600001211.01"/>
</dbReference>
<sequence length="75" mass="9078">MAAREEVGKKELELQIWDTHELYFRGLRLDSDQQQRTNHHHHQEPLRKPPHAARARRRQGPHRHDAKLRHEAKLQ</sequence>
<organism evidence="2 3">
    <name type="scientific">Triticum urartu</name>
    <name type="common">Red wild einkorn</name>
    <name type="synonym">Crithodium urartu</name>
    <dbReference type="NCBI Taxonomy" id="4572"/>
    <lineage>
        <taxon>Eukaryota</taxon>
        <taxon>Viridiplantae</taxon>
        <taxon>Streptophyta</taxon>
        <taxon>Embryophyta</taxon>
        <taxon>Tracheophyta</taxon>
        <taxon>Spermatophyta</taxon>
        <taxon>Magnoliopsida</taxon>
        <taxon>Liliopsida</taxon>
        <taxon>Poales</taxon>
        <taxon>Poaceae</taxon>
        <taxon>BOP clade</taxon>
        <taxon>Pooideae</taxon>
        <taxon>Triticodae</taxon>
        <taxon>Triticeae</taxon>
        <taxon>Triticinae</taxon>
        <taxon>Triticum</taxon>
    </lineage>
</organism>
<evidence type="ECO:0000256" key="1">
    <source>
        <dbReference type="SAM" id="MobiDB-lite"/>
    </source>
</evidence>
<feature type="compositionally biased region" description="Basic residues" evidence="1">
    <location>
        <begin position="37"/>
        <end position="67"/>
    </location>
</feature>
<feature type="region of interest" description="Disordered" evidence="1">
    <location>
        <begin position="30"/>
        <end position="75"/>
    </location>
</feature>
<reference evidence="2" key="2">
    <citation type="submission" date="2018-03" db="EMBL/GenBank/DDBJ databases">
        <title>The Triticum urartu genome reveals the dynamic nature of wheat genome evolution.</title>
        <authorList>
            <person name="Ling H."/>
            <person name="Ma B."/>
            <person name="Shi X."/>
            <person name="Liu H."/>
            <person name="Dong L."/>
            <person name="Sun H."/>
            <person name="Cao Y."/>
            <person name="Gao Q."/>
            <person name="Zheng S."/>
            <person name="Li Y."/>
            <person name="Yu Y."/>
            <person name="Du H."/>
            <person name="Qi M."/>
            <person name="Li Y."/>
            <person name="Yu H."/>
            <person name="Cui Y."/>
            <person name="Wang N."/>
            <person name="Chen C."/>
            <person name="Wu H."/>
            <person name="Zhao Y."/>
            <person name="Zhang J."/>
            <person name="Li Y."/>
            <person name="Zhou W."/>
            <person name="Zhang B."/>
            <person name="Hu W."/>
            <person name="Eijk M."/>
            <person name="Tang J."/>
            <person name="Witsenboer H."/>
            <person name="Zhao S."/>
            <person name="Li Z."/>
            <person name="Zhang A."/>
            <person name="Wang D."/>
            <person name="Liang C."/>
        </authorList>
    </citation>
    <scope>NUCLEOTIDE SEQUENCE [LARGE SCALE GENOMIC DNA]</scope>
    <source>
        <strain evidence="2">cv. G1812</strain>
    </source>
</reference>
<dbReference type="AlphaFoldDB" id="A0A8R7UPE6"/>
<keyword evidence="3" id="KW-1185">Reference proteome</keyword>
<accession>A0A8R7UPE6</accession>
<name>A0A8R7UPE6_TRIUA</name>
<dbReference type="EnsemblPlants" id="TuG1812G0600001211.01.T01">
    <property type="protein sequence ID" value="TuG1812G0600001211.01.T01.cds390624"/>
    <property type="gene ID" value="TuG1812G0600001211.01"/>
</dbReference>
<reference evidence="2" key="3">
    <citation type="submission" date="2022-06" db="UniProtKB">
        <authorList>
            <consortium name="EnsemblPlants"/>
        </authorList>
    </citation>
    <scope>IDENTIFICATION</scope>
</reference>
<evidence type="ECO:0000313" key="2">
    <source>
        <dbReference type="EnsemblPlants" id="TuG1812G0600001211.01.T01.cds390624"/>
    </source>
</evidence>
<proteinExistence type="predicted"/>
<reference evidence="3" key="1">
    <citation type="journal article" date="2013" name="Nature">
        <title>Draft genome of the wheat A-genome progenitor Triticum urartu.</title>
        <authorList>
            <person name="Ling H.Q."/>
            <person name="Zhao S."/>
            <person name="Liu D."/>
            <person name="Wang J."/>
            <person name="Sun H."/>
            <person name="Zhang C."/>
            <person name="Fan H."/>
            <person name="Li D."/>
            <person name="Dong L."/>
            <person name="Tao Y."/>
            <person name="Gao C."/>
            <person name="Wu H."/>
            <person name="Li Y."/>
            <person name="Cui Y."/>
            <person name="Guo X."/>
            <person name="Zheng S."/>
            <person name="Wang B."/>
            <person name="Yu K."/>
            <person name="Liang Q."/>
            <person name="Yang W."/>
            <person name="Lou X."/>
            <person name="Chen J."/>
            <person name="Feng M."/>
            <person name="Jian J."/>
            <person name="Zhang X."/>
            <person name="Luo G."/>
            <person name="Jiang Y."/>
            <person name="Liu J."/>
            <person name="Wang Z."/>
            <person name="Sha Y."/>
            <person name="Zhang B."/>
            <person name="Wu H."/>
            <person name="Tang D."/>
            <person name="Shen Q."/>
            <person name="Xue P."/>
            <person name="Zou S."/>
            <person name="Wang X."/>
            <person name="Liu X."/>
            <person name="Wang F."/>
            <person name="Yang Y."/>
            <person name="An X."/>
            <person name="Dong Z."/>
            <person name="Zhang K."/>
            <person name="Zhang X."/>
            <person name="Luo M.C."/>
            <person name="Dvorak J."/>
            <person name="Tong Y."/>
            <person name="Wang J."/>
            <person name="Yang H."/>
            <person name="Li Z."/>
            <person name="Wang D."/>
            <person name="Zhang A."/>
            <person name="Wang J."/>
        </authorList>
    </citation>
    <scope>NUCLEOTIDE SEQUENCE</scope>
    <source>
        <strain evidence="3">cv. G1812</strain>
    </source>
</reference>
<protein>
    <submittedName>
        <fullName evidence="2">Uncharacterized protein</fullName>
    </submittedName>
</protein>
<evidence type="ECO:0000313" key="3">
    <source>
        <dbReference type="Proteomes" id="UP000015106"/>
    </source>
</evidence>